<feature type="compositionally biased region" description="Polar residues" evidence="4">
    <location>
        <begin position="100"/>
        <end position="138"/>
    </location>
</feature>
<evidence type="ECO:0000256" key="2">
    <source>
        <dbReference type="ARBA" id="ARBA00022771"/>
    </source>
</evidence>
<feature type="compositionally biased region" description="Low complexity" evidence="4">
    <location>
        <begin position="185"/>
        <end position="194"/>
    </location>
</feature>
<gene>
    <name evidence="6" type="ORF">CDEB00056_LOCUS7035</name>
</gene>
<dbReference type="CDD" id="cd04508">
    <property type="entry name" value="Tudor_SF"/>
    <property type="match status" value="1"/>
</dbReference>
<feature type="compositionally biased region" description="Basic and acidic residues" evidence="4">
    <location>
        <begin position="869"/>
        <end position="880"/>
    </location>
</feature>
<dbReference type="Gene3D" id="3.30.40.100">
    <property type="match status" value="2"/>
</dbReference>
<dbReference type="InterPro" id="IPR042778">
    <property type="entry name" value="ZCWPW1/ZCWPW2"/>
</dbReference>
<feature type="region of interest" description="Disordered" evidence="4">
    <location>
        <begin position="1"/>
        <end position="315"/>
    </location>
</feature>
<evidence type="ECO:0000256" key="3">
    <source>
        <dbReference type="ARBA" id="ARBA00022833"/>
    </source>
</evidence>
<keyword evidence="1" id="KW-0479">Metal-binding</keyword>
<dbReference type="Gene3D" id="2.30.30.140">
    <property type="match status" value="1"/>
</dbReference>
<feature type="compositionally biased region" description="Polar residues" evidence="4">
    <location>
        <begin position="976"/>
        <end position="985"/>
    </location>
</feature>
<feature type="compositionally biased region" description="Low complexity" evidence="4">
    <location>
        <begin position="74"/>
        <end position="96"/>
    </location>
</feature>
<feature type="compositionally biased region" description="Basic and acidic residues" evidence="4">
    <location>
        <begin position="888"/>
        <end position="902"/>
    </location>
</feature>
<feature type="compositionally biased region" description="Basic and acidic residues" evidence="4">
    <location>
        <begin position="270"/>
        <end position="288"/>
    </location>
</feature>
<feature type="compositionally biased region" description="Basic and acidic residues" evidence="4">
    <location>
        <begin position="157"/>
        <end position="168"/>
    </location>
</feature>
<dbReference type="Pfam" id="PF07496">
    <property type="entry name" value="zf-CW"/>
    <property type="match status" value="2"/>
</dbReference>
<protein>
    <recommendedName>
        <fullName evidence="5">CW-type domain-containing protein</fullName>
    </recommendedName>
</protein>
<feature type="region of interest" description="Disordered" evidence="4">
    <location>
        <begin position="685"/>
        <end position="709"/>
    </location>
</feature>
<reference evidence="6" key="1">
    <citation type="submission" date="2021-01" db="EMBL/GenBank/DDBJ databases">
        <authorList>
            <person name="Corre E."/>
            <person name="Pelletier E."/>
            <person name="Niang G."/>
            <person name="Scheremetjew M."/>
            <person name="Finn R."/>
            <person name="Kale V."/>
            <person name="Holt S."/>
            <person name="Cochrane G."/>
            <person name="Meng A."/>
            <person name="Brown T."/>
            <person name="Cohen L."/>
        </authorList>
    </citation>
    <scope>NUCLEOTIDE SEQUENCE</scope>
    <source>
        <strain evidence="6">MM31A-1</strain>
    </source>
</reference>
<feature type="compositionally biased region" description="Basic and acidic residues" evidence="4">
    <location>
        <begin position="777"/>
        <end position="789"/>
    </location>
</feature>
<dbReference type="PANTHER" id="PTHR15999:SF2">
    <property type="entry name" value="ZINC FINGER CW-TYPE PWWP DOMAIN PROTEIN 1"/>
    <property type="match status" value="1"/>
</dbReference>
<keyword evidence="3" id="KW-0862">Zinc</keyword>
<name>A0A7S3Q115_9STRA</name>
<feature type="compositionally biased region" description="Basic residues" evidence="4">
    <location>
        <begin position="56"/>
        <end position="73"/>
    </location>
</feature>
<feature type="region of interest" description="Disordered" evidence="4">
    <location>
        <begin position="375"/>
        <end position="419"/>
    </location>
</feature>
<sequence>MSSLRLALKQSLAEAEVPAPSSKSKRDKRQQSLKIGSSSINPKKKKSRSNHDAKLLKSKLKKQKRERKLKLKRSLGSSSSVARSSSSLEVKSLTKLNAMEKSTSSASANELFGTNNFASTSRYPNNDEQGDEGSTPQIQPFGFPRSHPMDQQQCFDSKPRRSLDHENNSESSDGGDSGKINSFASDSSSSSSSSGDDDSDSSSTSSDASDSSTNSSDGDSDGDGDDKSLNSKRSQLSRHSRSSRLSKNSRNSNSNSKHSHRTDTSGRNAMIDRGKRQDMEGVFDSERSSDEDDDNRSQCSSQSEINEADNVDAFAPNQSYAQQYPHKVMKGKNLNKDDDSDMNACTSQVPDRQYPNVGEQPALGTTSFEIVSQIQPEDSSSQTQLITVDSSSAKKGRRSVISTSGSVTRKKKKQKTVPPPTQEVLAWVMGMSQGKQRRKIAVGMRVKVRFVKPTVKWYGGLVTAVATGGHKIRIKYDDGNREEASFPDKEIVVDAEGNGRHKVAAGGFVPRALPIPMSISSVKKRKNNKNDVVDGISVHQKKKKSKSKVHEDFIEQGCEHRSGSPKNTENERIHNEKPCKELIENNSFPLVRSNNSDGEKVCNENGNTSNGEDGIVPCSPAKNLKESLLENVEKEVATATTTTSHMEESPATNHFLERNVNLEAPIEPMLQSASPVKEVVEVGHKVTSSNQPTTTTNVSRPTFISPGESDFIPEKVNAEEIISTSPPKMSTILSGTAEGEILKDMTNPSKVDPINDDGQRFNDALKSKIDCSTPTIPKKEKEVISEEVKPSMVHTKQVEDENRDLSPNPNKDQTELRLVNYTNKERNDEESKPPNAVVGNATSSEDEGASKQSAGRNRRTTQKAVQRISTKDERIVGDSRRGRKRRKEKEDGRRGKKRRDEDIIQDNENWVQCELCEKWRLIPSVENLPEKWYCELNTSDPKRNSCEADEQTPQEVEKQRRQINRAARNQAKRNQSISPSSIQRNSKSKGVELINQEAADKKRRSPSIEKSLSEVSRTSDSGEEQARLGKSRLSQSEDTAIDSHETATQSRKQIRRGRPTNDERNGRRGRKKQKEEKQQEWVQCEKCEKWRRLPRSISAKTLPDTWFCSMNTWDPRSASCAVQADYIAEEEKNRERAITPGNEKTAPAGGSKPSYRNLIRRPTRPISERMRAAESIFSNTALEVDGEGSGNPPVVLYATSSVFQQKLGFGRIVEPPENEGRVPLFELMSQSQLWRDLQFGDSWANGSSQSIFSSSPTSCAQAEVMESIKAMICIVLESDILAVSDMLLSIQCMEWEQDKLMELSATCTYESILFATNELEKEGHIEVTGVGVVPRYKKSDNSDKASLVSVKRGGSFLCRSMKLSKPWKERVS</sequence>
<dbReference type="PANTHER" id="PTHR15999">
    <property type="entry name" value="ZINC FINGER CW-TYPE PWWP DOMAIN PROTEIN 1"/>
    <property type="match status" value="1"/>
</dbReference>
<feature type="compositionally biased region" description="Polar residues" evidence="4">
    <location>
        <begin position="375"/>
        <end position="393"/>
    </location>
</feature>
<evidence type="ECO:0000256" key="4">
    <source>
        <dbReference type="SAM" id="MobiDB-lite"/>
    </source>
</evidence>
<evidence type="ECO:0000313" key="6">
    <source>
        <dbReference type="EMBL" id="CAE0462194.1"/>
    </source>
</evidence>
<accession>A0A7S3Q115</accession>
<feature type="compositionally biased region" description="Low complexity" evidence="4">
    <location>
        <begin position="964"/>
        <end position="975"/>
    </location>
</feature>
<feature type="compositionally biased region" description="Low complexity" evidence="4">
    <location>
        <begin position="245"/>
        <end position="256"/>
    </location>
</feature>
<feature type="domain" description="CW-type" evidence="5">
    <location>
        <begin position="1075"/>
        <end position="1128"/>
    </location>
</feature>
<evidence type="ECO:0000259" key="5">
    <source>
        <dbReference type="PROSITE" id="PS51050"/>
    </source>
</evidence>
<dbReference type="InterPro" id="IPR011124">
    <property type="entry name" value="Znf_CW"/>
</dbReference>
<feature type="region of interest" description="Disordered" evidence="4">
    <location>
        <begin position="1131"/>
        <end position="1158"/>
    </location>
</feature>
<organism evidence="6">
    <name type="scientific">Chaetoceros debilis</name>
    <dbReference type="NCBI Taxonomy" id="122233"/>
    <lineage>
        <taxon>Eukaryota</taxon>
        <taxon>Sar</taxon>
        <taxon>Stramenopiles</taxon>
        <taxon>Ochrophyta</taxon>
        <taxon>Bacillariophyta</taxon>
        <taxon>Coscinodiscophyceae</taxon>
        <taxon>Chaetocerotophycidae</taxon>
        <taxon>Chaetocerotales</taxon>
        <taxon>Chaetocerotaceae</taxon>
        <taxon>Chaetoceros</taxon>
    </lineage>
</organism>
<evidence type="ECO:0000256" key="1">
    <source>
        <dbReference type="ARBA" id="ARBA00022723"/>
    </source>
</evidence>
<feature type="compositionally biased region" description="Basic and acidic residues" evidence="4">
    <location>
        <begin position="823"/>
        <end position="832"/>
    </location>
</feature>
<feature type="region of interest" description="Disordered" evidence="4">
    <location>
        <begin position="557"/>
        <end position="577"/>
    </location>
</feature>
<feature type="domain" description="CW-type" evidence="5">
    <location>
        <begin position="904"/>
        <end position="954"/>
    </location>
</feature>
<feature type="region of interest" description="Disordered" evidence="4">
    <location>
        <begin position="330"/>
        <end position="355"/>
    </location>
</feature>
<feature type="region of interest" description="Disordered" evidence="4">
    <location>
        <begin position="766"/>
        <end position="904"/>
    </location>
</feature>
<feature type="compositionally biased region" description="Low complexity" evidence="4">
    <location>
        <begin position="201"/>
        <end position="217"/>
    </location>
</feature>
<keyword evidence="2" id="KW-0863">Zinc-finger</keyword>
<dbReference type="EMBL" id="HBIO01009172">
    <property type="protein sequence ID" value="CAE0462194.1"/>
    <property type="molecule type" value="Transcribed_RNA"/>
</dbReference>
<feature type="compositionally biased region" description="Basic residues" evidence="4">
    <location>
        <begin position="235"/>
        <end position="244"/>
    </location>
</feature>
<feature type="compositionally biased region" description="Polar residues" evidence="4">
    <location>
        <begin position="686"/>
        <end position="702"/>
    </location>
</feature>
<dbReference type="GO" id="GO:0008270">
    <property type="term" value="F:zinc ion binding"/>
    <property type="evidence" value="ECO:0007669"/>
    <property type="project" value="UniProtKB-KW"/>
</dbReference>
<proteinExistence type="predicted"/>
<dbReference type="PROSITE" id="PS51050">
    <property type="entry name" value="ZF_CW"/>
    <property type="match status" value="2"/>
</dbReference>
<feature type="region of interest" description="Disordered" evidence="4">
    <location>
        <begin position="936"/>
        <end position="1078"/>
    </location>
</feature>
<feature type="compositionally biased region" description="Polar residues" evidence="4">
    <location>
        <begin position="1008"/>
        <end position="1019"/>
    </location>
</feature>